<accession>A0A1G8CP96</accession>
<protein>
    <submittedName>
        <fullName evidence="1">Phage regulatory protein Rha (Phage_pRha)</fullName>
    </submittedName>
</protein>
<dbReference type="InterPro" id="IPR014054">
    <property type="entry name" value="Phage_regulatory_Rha"/>
</dbReference>
<evidence type="ECO:0000313" key="2">
    <source>
        <dbReference type="Proteomes" id="UP000198779"/>
    </source>
</evidence>
<reference evidence="2" key="1">
    <citation type="submission" date="2016-10" db="EMBL/GenBank/DDBJ databases">
        <authorList>
            <person name="Varghese N."/>
            <person name="Submissions S."/>
        </authorList>
    </citation>
    <scope>NUCLEOTIDE SEQUENCE [LARGE SCALE GENOMIC DNA]</scope>
    <source>
        <strain evidence="2">BP1-148</strain>
    </source>
</reference>
<dbReference type="AlphaFoldDB" id="A0A1G8CP96"/>
<organism evidence="1 2">
    <name type="scientific">Prevotella communis</name>
    <dbReference type="NCBI Taxonomy" id="2913614"/>
    <lineage>
        <taxon>Bacteria</taxon>
        <taxon>Pseudomonadati</taxon>
        <taxon>Bacteroidota</taxon>
        <taxon>Bacteroidia</taxon>
        <taxon>Bacteroidales</taxon>
        <taxon>Prevotellaceae</taxon>
        <taxon>Prevotella</taxon>
    </lineage>
</organism>
<dbReference type="Pfam" id="PF09669">
    <property type="entry name" value="Phage_pRha"/>
    <property type="match status" value="1"/>
</dbReference>
<dbReference type="Proteomes" id="UP000198779">
    <property type="component" value="Unassembled WGS sequence"/>
</dbReference>
<dbReference type="EMBL" id="FNCQ01000041">
    <property type="protein sequence ID" value="SDH47371.1"/>
    <property type="molecule type" value="Genomic_DNA"/>
</dbReference>
<proteinExistence type="predicted"/>
<sequence>MEPAWIKICGSIFRLTSRTIVQPNGGTREVPCYSLTKTECLYIATKFNDEARAKLVLRWEELEKVDARRQVAKTFNMTTLYFNAVLRDMGIQ</sequence>
<dbReference type="RefSeq" id="WP_091819332.1">
    <property type="nucleotide sequence ID" value="NZ_FNCQ01000041.1"/>
</dbReference>
<gene>
    <name evidence="1" type="ORF">SAMN04487901_1411</name>
</gene>
<evidence type="ECO:0000313" key="1">
    <source>
        <dbReference type="EMBL" id="SDH47371.1"/>
    </source>
</evidence>
<keyword evidence="2" id="KW-1185">Reference proteome</keyword>
<name>A0A1G8CP96_9BACT</name>